<sequence>MGCYVPFHGRNLDVSFFLFRPTIVVVDDLLDALEQFSLYTETLGCVHSCVFKSIHGSMVIWYGAWIKRSNGSKELLTANLLSVLTSISDLAILIDHNFFEPYAGESKDGSPAAVISTGNIVSLNGAVPCENAVQNLSYAFLALFKSCFSHIDGIRAGVCLKSDPVKPRVACLNVWDSLQACYSWILNSDSRSKLQPFVDHLSVDIKYDIFKVVFVSSDAALSCQFLPQKMIGNGDDGAEREQHGDQK</sequence>
<accession>A0A7N0SWG5</accession>
<evidence type="ECO:0000313" key="2">
    <source>
        <dbReference type="EnsemblPlants" id="Kaladp0008s0811.1.v1.1"/>
    </source>
</evidence>
<evidence type="ECO:0000259" key="1">
    <source>
        <dbReference type="Pfam" id="PF24118"/>
    </source>
</evidence>
<dbReference type="InterPro" id="IPR055816">
    <property type="entry name" value="DUF7392"/>
</dbReference>
<organism evidence="2 3">
    <name type="scientific">Kalanchoe fedtschenkoi</name>
    <name type="common">Lavender scallops</name>
    <name type="synonym">South American air plant</name>
    <dbReference type="NCBI Taxonomy" id="63787"/>
    <lineage>
        <taxon>Eukaryota</taxon>
        <taxon>Viridiplantae</taxon>
        <taxon>Streptophyta</taxon>
        <taxon>Embryophyta</taxon>
        <taxon>Tracheophyta</taxon>
        <taxon>Spermatophyta</taxon>
        <taxon>Magnoliopsida</taxon>
        <taxon>eudicotyledons</taxon>
        <taxon>Gunneridae</taxon>
        <taxon>Pentapetalae</taxon>
        <taxon>Saxifragales</taxon>
        <taxon>Crassulaceae</taxon>
        <taxon>Kalanchoe</taxon>
    </lineage>
</organism>
<dbReference type="AlphaFoldDB" id="A0A7N0SWG5"/>
<name>A0A7N0SWG5_KALFE</name>
<keyword evidence="3" id="KW-1185">Reference proteome</keyword>
<dbReference type="Proteomes" id="UP000594263">
    <property type="component" value="Unplaced"/>
</dbReference>
<dbReference type="PANTHER" id="PTHR38226">
    <property type="entry name" value="(WILD MALAYSIAN BANANA) HYPOTHETICAL PROTEIN"/>
    <property type="match status" value="1"/>
</dbReference>
<evidence type="ECO:0000313" key="3">
    <source>
        <dbReference type="Proteomes" id="UP000594263"/>
    </source>
</evidence>
<protein>
    <recommendedName>
        <fullName evidence="1">DUF7392 domain-containing protein</fullName>
    </recommendedName>
</protein>
<dbReference type="Pfam" id="PF24118">
    <property type="entry name" value="DUF7392"/>
    <property type="match status" value="1"/>
</dbReference>
<dbReference type="PANTHER" id="PTHR38226:SF3">
    <property type="entry name" value="(WILD MALAYSIAN BANANA) HYPOTHETICAL PROTEIN"/>
    <property type="match status" value="1"/>
</dbReference>
<dbReference type="EnsemblPlants" id="Kaladp0008s0811.1.v1.1">
    <property type="protein sequence ID" value="Kaladp0008s0811.1.v1.1"/>
    <property type="gene ID" value="Kaladp0008s0811.v1.1"/>
</dbReference>
<dbReference type="Gramene" id="Kaladp0008s0811.1.v1.1">
    <property type="protein sequence ID" value="Kaladp0008s0811.1.v1.1"/>
    <property type="gene ID" value="Kaladp0008s0811.v1.1"/>
</dbReference>
<dbReference type="OMA" id="QFSLCTE"/>
<proteinExistence type="predicted"/>
<reference evidence="2" key="1">
    <citation type="submission" date="2021-01" db="UniProtKB">
        <authorList>
            <consortium name="EnsemblPlants"/>
        </authorList>
    </citation>
    <scope>IDENTIFICATION</scope>
</reference>
<feature type="domain" description="DUF7392" evidence="1">
    <location>
        <begin position="97"/>
        <end position="210"/>
    </location>
</feature>